<dbReference type="PANTHER" id="PTHR10380:SF232">
    <property type="entry name" value="PUPAL CUTICLE PROTEIN EDG-84A-LIKE PROTEIN"/>
    <property type="match status" value="1"/>
</dbReference>
<gene>
    <name evidence="5" type="primary">Cpr51A</name>
</gene>
<evidence type="ECO:0000313" key="5">
    <source>
        <dbReference type="RefSeq" id="XP_017024731.1"/>
    </source>
</evidence>
<dbReference type="Pfam" id="PF00379">
    <property type="entry name" value="Chitin_bind_4"/>
    <property type="match status" value="1"/>
</dbReference>
<proteinExistence type="predicted"/>
<reference evidence="4" key="1">
    <citation type="submission" date="2025-05" db="UniProtKB">
        <authorList>
            <consortium name="RefSeq"/>
        </authorList>
    </citation>
    <scope>NUCLEOTIDE SEQUENCE [LARGE SCALE GENOMIC DNA]</scope>
    <source>
        <strain evidence="4">14028-0561.14</strain>
    </source>
</reference>
<feature type="region of interest" description="Disordered" evidence="2">
    <location>
        <begin position="29"/>
        <end position="66"/>
    </location>
</feature>
<name>A0A6P4IPH4_DROKI</name>
<feature type="compositionally biased region" description="Basic and acidic residues" evidence="2">
    <location>
        <begin position="29"/>
        <end position="38"/>
    </location>
</feature>
<accession>A0A6P4IPH4</accession>
<dbReference type="PANTHER" id="PTHR10380">
    <property type="entry name" value="CUTICLE PROTEIN"/>
    <property type="match status" value="1"/>
</dbReference>
<reference evidence="5" key="2">
    <citation type="submission" date="2025-08" db="UniProtKB">
        <authorList>
            <consortium name="RefSeq"/>
        </authorList>
    </citation>
    <scope>IDENTIFICATION</scope>
    <source>
        <strain evidence="5">14028-0561.14</strain>
        <tissue evidence="5">Whole fly</tissue>
    </source>
</reference>
<sequence length="144" mass="16431">MFKYVLVASLLVAIALAAPARDETEAERLEREEQERYQNENAQYAFNSNVDDKINDGQISRTEEREGGTVRGSYSYFDGFVQRHVEYIADKDGYRVLKDEMKDVGNGPQFNPEGQADVEGSLIGKYSIKLDKTDDEKHYKDIHA</sequence>
<feature type="signal peptide" evidence="3">
    <location>
        <begin position="1"/>
        <end position="17"/>
    </location>
</feature>
<dbReference type="InterPro" id="IPR000618">
    <property type="entry name" value="Insect_cuticle"/>
</dbReference>
<keyword evidence="4" id="KW-1185">Reference proteome</keyword>
<evidence type="ECO:0000256" key="3">
    <source>
        <dbReference type="SAM" id="SignalP"/>
    </source>
</evidence>
<evidence type="ECO:0000313" key="4">
    <source>
        <dbReference type="Proteomes" id="UP001652661"/>
    </source>
</evidence>
<dbReference type="Proteomes" id="UP001652661">
    <property type="component" value="Chromosome 2R"/>
</dbReference>
<feature type="compositionally biased region" description="Basic and acidic residues" evidence="2">
    <location>
        <begin position="50"/>
        <end position="66"/>
    </location>
</feature>
<evidence type="ECO:0000256" key="2">
    <source>
        <dbReference type="SAM" id="MobiDB-lite"/>
    </source>
</evidence>
<dbReference type="AlphaFoldDB" id="A0A6P4IPH4"/>
<dbReference type="GO" id="GO:0008010">
    <property type="term" value="F:structural constituent of chitin-based larval cuticle"/>
    <property type="evidence" value="ECO:0007669"/>
    <property type="project" value="TreeGrafter"/>
</dbReference>
<evidence type="ECO:0000256" key="1">
    <source>
        <dbReference type="PROSITE-ProRule" id="PRU00497"/>
    </source>
</evidence>
<protein>
    <submittedName>
        <fullName evidence="5">Uncharacterized protein Cpr51A</fullName>
    </submittedName>
</protein>
<dbReference type="RefSeq" id="XP_017024731.1">
    <property type="nucleotide sequence ID" value="XM_017169242.3"/>
</dbReference>
<organism evidence="4 5">
    <name type="scientific">Drosophila kikkawai</name>
    <name type="common">Fruit fly</name>
    <dbReference type="NCBI Taxonomy" id="30033"/>
    <lineage>
        <taxon>Eukaryota</taxon>
        <taxon>Metazoa</taxon>
        <taxon>Ecdysozoa</taxon>
        <taxon>Arthropoda</taxon>
        <taxon>Hexapoda</taxon>
        <taxon>Insecta</taxon>
        <taxon>Pterygota</taxon>
        <taxon>Neoptera</taxon>
        <taxon>Endopterygota</taxon>
        <taxon>Diptera</taxon>
        <taxon>Brachycera</taxon>
        <taxon>Muscomorpha</taxon>
        <taxon>Ephydroidea</taxon>
        <taxon>Drosophilidae</taxon>
        <taxon>Drosophila</taxon>
        <taxon>Sophophora</taxon>
    </lineage>
</organism>
<keyword evidence="1" id="KW-0193">Cuticle</keyword>
<dbReference type="InterPro" id="IPR050468">
    <property type="entry name" value="Cuticle_Struct_Prot"/>
</dbReference>
<feature type="chain" id="PRO_5027535548" evidence="3">
    <location>
        <begin position="18"/>
        <end position="144"/>
    </location>
</feature>
<keyword evidence="3" id="KW-0732">Signal</keyword>
<dbReference type="GO" id="GO:0062129">
    <property type="term" value="C:chitin-based extracellular matrix"/>
    <property type="evidence" value="ECO:0007669"/>
    <property type="project" value="TreeGrafter"/>
</dbReference>
<dbReference type="PROSITE" id="PS51155">
    <property type="entry name" value="CHIT_BIND_RR_2"/>
    <property type="match status" value="1"/>
</dbReference>
<dbReference type="OrthoDB" id="8195082at2759"/>